<evidence type="ECO:0000313" key="2">
    <source>
        <dbReference type="Proteomes" id="UP000075806"/>
    </source>
</evidence>
<dbReference type="AlphaFoldDB" id="A0A162F6I7"/>
<name>A0A162F6I7_9BACI</name>
<keyword evidence="2" id="KW-1185">Reference proteome</keyword>
<evidence type="ECO:0000313" key="1">
    <source>
        <dbReference type="EMBL" id="KYG34899.1"/>
    </source>
</evidence>
<accession>A0A162F6I7</accession>
<comment type="caution">
    <text evidence="1">The sequence shown here is derived from an EMBL/GenBank/DDBJ whole genome shotgun (WGS) entry which is preliminary data.</text>
</comment>
<gene>
    <name evidence="1" type="ORF">AZF04_00775</name>
</gene>
<dbReference type="RefSeq" id="WP_061947153.1">
    <property type="nucleotide sequence ID" value="NZ_LTAO01000001.1"/>
</dbReference>
<dbReference type="Proteomes" id="UP000075806">
    <property type="component" value="Unassembled WGS sequence"/>
</dbReference>
<proteinExistence type="predicted"/>
<reference evidence="1" key="1">
    <citation type="submission" date="2016-02" db="EMBL/GenBank/DDBJ databases">
        <title>Genome sequence of Bacillus trypoxylicola KCTC 13244(T).</title>
        <authorList>
            <person name="Jeong H."/>
            <person name="Park S.-H."/>
            <person name="Choi S.-K."/>
        </authorList>
    </citation>
    <scope>NUCLEOTIDE SEQUENCE [LARGE SCALE GENOMIC DNA]</scope>
    <source>
        <strain evidence="1">KCTC 13244</strain>
    </source>
</reference>
<sequence>MNIGDLGEREFIEICTEAIMNCYTQYIYLLYELPNGVRFFQVECELNHANCNLKLKDGTPIRLICVMGRDLIEDFHQKALNDELGIEWVNKGVKHVIATGELGANKIV</sequence>
<organism evidence="1 2">
    <name type="scientific">Alkalihalobacillus trypoxylicola</name>
    <dbReference type="NCBI Taxonomy" id="519424"/>
    <lineage>
        <taxon>Bacteria</taxon>
        <taxon>Bacillati</taxon>
        <taxon>Bacillota</taxon>
        <taxon>Bacilli</taxon>
        <taxon>Bacillales</taxon>
        <taxon>Bacillaceae</taxon>
        <taxon>Alkalihalobacillus</taxon>
    </lineage>
</organism>
<dbReference type="EMBL" id="LTAO01000001">
    <property type="protein sequence ID" value="KYG34899.1"/>
    <property type="molecule type" value="Genomic_DNA"/>
</dbReference>
<dbReference type="OrthoDB" id="2874362at2"/>
<protein>
    <submittedName>
        <fullName evidence="1">Uncharacterized protein</fullName>
    </submittedName>
</protein>